<keyword evidence="2" id="KW-0479">Metal-binding</keyword>
<accession>A0AAV2JX84</accession>
<protein>
    <recommendedName>
        <fullName evidence="3">DDE Tnp4 domain-containing protein</fullName>
    </recommendedName>
</protein>
<dbReference type="AlphaFoldDB" id="A0AAV2JX84"/>
<evidence type="ECO:0000313" key="4">
    <source>
        <dbReference type="EMBL" id="CAL1580823.1"/>
    </source>
</evidence>
<feature type="domain" description="DDE Tnp4" evidence="3">
    <location>
        <begin position="6"/>
        <end position="54"/>
    </location>
</feature>
<evidence type="ECO:0000313" key="5">
    <source>
        <dbReference type="Proteomes" id="UP001497482"/>
    </source>
</evidence>
<evidence type="ECO:0000256" key="1">
    <source>
        <dbReference type="ARBA" id="ARBA00001968"/>
    </source>
</evidence>
<sequence length="108" mass="12125">MTPLTNPQTPQEVSYNDKHARTRSIIERTIGILKGRWMCLDTAGGKLLYKPEKCGRNLLQGLGNFLLILKNRVREQAWTWRGTSAGGSATGGLCRFWIGVSLRDFICD</sequence>
<organism evidence="4 5">
    <name type="scientific">Knipowitschia caucasica</name>
    <name type="common">Caucasian dwarf goby</name>
    <name type="synonym">Pomatoschistus caucasicus</name>
    <dbReference type="NCBI Taxonomy" id="637954"/>
    <lineage>
        <taxon>Eukaryota</taxon>
        <taxon>Metazoa</taxon>
        <taxon>Chordata</taxon>
        <taxon>Craniata</taxon>
        <taxon>Vertebrata</taxon>
        <taxon>Euteleostomi</taxon>
        <taxon>Actinopterygii</taxon>
        <taxon>Neopterygii</taxon>
        <taxon>Teleostei</taxon>
        <taxon>Neoteleostei</taxon>
        <taxon>Acanthomorphata</taxon>
        <taxon>Gobiaria</taxon>
        <taxon>Gobiiformes</taxon>
        <taxon>Gobioidei</taxon>
        <taxon>Gobiidae</taxon>
        <taxon>Gobiinae</taxon>
        <taxon>Knipowitschia</taxon>
    </lineage>
</organism>
<proteinExistence type="predicted"/>
<evidence type="ECO:0000256" key="2">
    <source>
        <dbReference type="ARBA" id="ARBA00022723"/>
    </source>
</evidence>
<dbReference type="Pfam" id="PF13359">
    <property type="entry name" value="DDE_Tnp_4"/>
    <property type="match status" value="1"/>
</dbReference>
<gene>
    <name evidence="4" type="ORF">KC01_LOCUS11621</name>
</gene>
<dbReference type="EMBL" id="OZ035836">
    <property type="protein sequence ID" value="CAL1580823.1"/>
    <property type="molecule type" value="Genomic_DNA"/>
</dbReference>
<comment type="cofactor">
    <cofactor evidence="1">
        <name>a divalent metal cation</name>
        <dbReference type="ChEBI" id="CHEBI:60240"/>
    </cofactor>
</comment>
<dbReference type="InterPro" id="IPR027806">
    <property type="entry name" value="HARBI1_dom"/>
</dbReference>
<name>A0AAV2JX84_KNICA</name>
<evidence type="ECO:0000259" key="3">
    <source>
        <dbReference type="Pfam" id="PF13359"/>
    </source>
</evidence>
<keyword evidence="5" id="KW-1185">Reference proteome</keyword>
<dbReference type="Proteomes" id="UP001497482">
    <property type="component" value="Chromosome 14"/>
</dbReference>
<dbReference type="GO" id="GO:0046872">
    <property type="term" value="F:metal ion binding"/>
    <property type="evidence" value="ECO:0007669"/>
    <property type="project" value="UniProtKB-KW"/>
</dbReference>
<reference evidence="4 5" key="1">
    <citation type="submission" date="2024-04" db="EMBL/GenBank/DDBJ databases">
        <authorList>
            <person name="Waldvogel A.-M."/>
            <person name="Schoenle A."/>
        </authorList>
    </citation>
    <scope>NUCLEOTIDE SEQUENCE [LARGE SCALE GENOMIC DNA]</scope>
</reference>